<dbReference type="AlphaFoldDB" id="A0A8S0SDA2"/>
<evidence type="ECO:0000256" key="1">
    <source>
        <dbReference type="SAM" id="MobiDB-lite"/>
    </source>
</evidence>
<accession>A0A8S0SDA2</accession>
<proteinExistence type="predicted"/>
<feature type="compositionally biased region" description="Polar residues" evidence="1">
    <location>
        <begin position="31"/>
        <end position="44"/>
    </location>
</feature>
<dbReference type="Gramene" id="OE9A007548T1">
    <property type="protein sequence ID" value="OE9A007548C1"/>
    <property type="gene ID" value="OE9A007548"/>
</dbReference>
<evidence type="ECO:0000313" key="2">
    <source>
        <dbReference type="EMBL" id="CAA2990145.1"/>
    </source>
</evidence>
<sequence>MSSFINFFKHLCCCVKSFNNSMEKILESPPKTLTIQTENSIPDQNTPPPNQKSQTPPICNSGKAGTPDRLKVPKAFKYQEKYTSPTDRLMSPVTRVLLARSKKGSKILPPSTNQPKIQALKLQDVGSFQD</sequence>
<organism evidence="2 3">
    <name type="scientific">Olea europaea subsp. europaea</name>
    <dbReference type="NCBI Taxonomy" id="158383"/>
    <lineage>
        <taxon>Eukaryota</taxon>
        <taxon>Viridiplantae</taxon>
        <taxon>Streptophyta</taxon>
        <taxon>Embryophyta</taxon>
        <taxon>Tracheophyta</taxon>
        <taxon>Spermatophyta</taxon>
        <taxon>Magnoliopsida</taxon>
        <taxon>eudicotyledons</taxon>
        <taxon>Gunneridae</taxon>
        <taxon>Pentapetalae</taxon>
        <taxon>asterids</taxon>
        <taxon>lamiids</taxon>
        <taxon>Lamiales</taxon>
        <taxon>Oleaceae</taxon>
        <taxon>Oleeae</taxon>
        <taxon>Olea</taxon>
    </lineage>
</organism>
<comment type="caution">
    <text evidence="2">The sequence shown here is derived from an EMBL/GenBank/DDBJ whole genome shotgun (WGS) entry which is preliminary data.</text>
</comment>
<feature type="region of interest" description="Disordered" evidence="1">
    <location>
        <begin position="102"/>
        <end position="130"/>
    </location>
</feature>
<keyword evidence="3" id="KW-1185">Reference proteome</keyword>
<reference evidence="2 3" key="1">
    <citation type="submission" date="2019-12" db="EMBL/GenBank/DDBJ databases">
        <authorList>
            <person name="Alioto T."/>
            <person name="Alioto T."/>
            <person name="Gomez Garrido J."/>
        </authorList>
    </citation>
    <scope>NUCLEOTIDE SEQUENCE [LARGE SCALE GENOMIC DNA]</scope>
</reference>
<protein>
    <submittedName>
        <fullName evidence="2">Uncharacterized protein</fullName>
    </submittedName>
</protein>
<name>A0A8S0SDA2_OLEEU</name>
<feature type="region of interest" description="Disordered" evidence="1">
    <location>
        <begin position="29"/>
        <end position="70"/>
    </location>
</feature>
<dbReference type="PANTHER" id="PTHR36747:SF1">
    <property type="entry name" value="HYDROXYPROLINE-RICH GLYCOPROTEIN FAMILY PROTEIN"/>
    <property type="match status" value="1"/>
</dbReference>
<dbReference type="EMBL" id="CACTIH010004211">
    <property type="protein sequence ID" value="CAA2990145.1"/>
    <property type="molecule type" value="Genomic_DNA"/>
</dbReference>
<evidence type="ECO:0000313" key="3">
    <source>
        <dbReference type="Proteomes" id="UP000594638"/>
    </source>
</evidence>
<gene>
    <name evidence="2" type="ORF">OLEA9_A007548</name>
</gene>
<dbReference type="PANTHER" id="PTHR36747">
    <property type="entry name" value="HYDROXYPROLINE-RICH GLYCOPROTEIN FAMILY PROTEIN"/>
    <property type="match status" value="1"/>
</dbReference>
<dbReference type="Proteomes" id="UP000594638">
    <property type="component" value="Unassembled WGS sequence"/>
</dbReference>